<dbReference type="Pfam" id="PF12929">
    <property type="entry name" value="Mid1"/>
    <property type="match status" value="1"/>
</dbReference>
<organism evidence="2 3">
    <name type="scientific">Plectosphaerella cucumerina</name>
    <dbReference type="NCBI Taxonomy" id="40658"/>
    <lineage>
        <taxon>Eukaryota</taxon>
        <taxon>Fungi</taxon>
        <taxon>Dikarya</taxon>
        <taxon>Ascomycota</taxon>
        <taxon>Pezizomycotina</taxon>
        <taxon>Sordariomycetes</taxon>
        <taxon>Hypocreomycetidae</taxon>
        <taxon>Glomerellales</taxon>
        <taxon>Plectosphaerellaceae</taxon>
        <taxon>Plectosphaerella</taxon>
    </lineage>
</organism>
<proteinExistence type="predicted"/>
<dbReference type="InterPro" id="IPR024338">
    <property type="entry name" value="MID1/Yam8"/>
</dbReference>
<evidence type="ECO:0000313" key="2">
    <source>
        <dbReference type="EMBL" id="KAH7362031.1"/>
    </source>
</evidence>
<gene>
    <name evidence="2" type="ORF">B0T11DRAFT_255440</name>
</gene>
<evidence type="ECO:0000313" key="3">
    <source>
        <dbReference type="Proteomes" id="UP000813385"/>
    </source>
</evidence>
<dbReference type="PANTHER" id="PTHR39142:SF1">
    <property type="entry name" value="AEL197CP"/>
    <property type="match status" value="1"/>
</dbReference>
<dbReference type="EMBL" id="JAGPXD010000003">
    <property type="protein sequence ID" value="KAH7362031.1"/>
    <property type="molecule type" value="Genomic_DNA"/>
</dbReference>
<keyword evidence="3" id="KW-1185">Reference proteome</keyword>
<name>A0A8K0TKS5_9PEZI</name>
<protein>
    <submittedName>
        <fullName evidence="2">Calcium influx-promoting protein ehs1</fullName>
    </submittedName>
</protein>
<evidence type="ECO:0000256" key="1">
    <source>
        <dbReference type="SAM" id="SignalP"/>
    </source>
</evidence>
<dbReference type="Proteomes" id="UP000813385">
    <property type="component" value="Unassembled WGS sequence"/>
</dbReference>
<dbReference type="GO" id="GO:0005262">
    <property type="term" value="F:calcium channel activity"/>
    <property type="evidence" value="ECO:0007669"/>
    <property type="project" value="InterPro"/>
</dbReference>
<reference evidence="2" key="1">
    <citation type="journal article" date="2021" name="Nat. Commun.">
        <title>Genetic determinants of endophytism in the Arabidopsis root mycobiome.</title>
        <authorList>
            <person name="Mesny F."/>
            <person name="Miyauchi S."/>
            <person name="Thiergart T."/>
            <person name="Pickel B."/>
            <person name="Atanasova L."/>
            <person name="Karlsson M."/>
            <person name="Huettel B."/>
            <person name="Barry K.W."/>
            <person name="Haridas S."/>
            <person name="Chen C."/>
            <person name="Bauer D."/>
            <person name="Andreopoulos W."/>
            <person name="Pangilinan J."/>
            <person name="LaButti K."/>
            <person name="Riley R."/>
            <person name="Lipzen A."/>
            <person name="Clum A."/>
            <person name="Drula E."/>
            <person name="Henrissat B."/>
            <person name="Kohler A."/>
            <person name="Grigoriev I.V."/>
            <person name="Martin F.M."/>
            <person name="Hacquard S."/>
        </authorList>
    </citation>
    <scope>NUCLEOTIDE SEQUENCE</scope>
    <source>
        <strain evidence="2">MPI-CAGE-AT-0016</strain>
    </source>
</reference>
<feature type="signal peptide" evidence="1">
    <location>
        <begin position="1"/>
        <end position="35"/>
    </location>
</feature>
<dbReference type="PANTHER" id="PTHR39142">
    <property type="entry name" value="MID1P"/>
    <property type="match status" value="1"/>
</dbReference>
<dbReference type="OrthoDB" id="5405745at2759"/>
<dbReference type="GO" id="GO:0098703">
    <property type="term" value="P:calcium ion import across plasma membrane"/>
    <property type="evidence" value="ECO:0007669"/>
    <property type="project" value="InterPro"/>
</dbReference>
<comment type="caution">
    <text evidence="2">The sequence shown here is derived from an EMBL/GenBank/DDBJ whole genome shotgun (WGS) entry which is preliminary data.</text>
</comment>
<dbReference type="AlphaFoldDB" id="A0A8K0TKS5"/>
<accession>A0A8K0TKS5</accession>
<keyword evidence="1" id="KW-0732">Signal</keyword>
<feature type="chain" id="PRO_5035425265" evidence="1">
    <location>
        <begin position="36"/>
        <end position="622"/>
    </location>
</feature>
<sequence>MQLSPLQSRLAASVVASACVLFLYFFLLLPNLAQATEVNEASRLILEEYDLEPAVYERSSPNPVYQPDFSPFDRSLIGRAPPGMTGLLDNVRTNLNVVPGIVQSFAFEASQIWPQTNAGATSLRARGPLEHNVDEQHGRIEERQRRSKVVYISATTCLQPQRLPNNTSMDPPQLTLFVSTSPENMWPGPNRDMSLQEFKAFDEGAVIFQVNATGDVFFGVSATTTNQDMFQGSWNFDVAVSTEKSYHAYDESPSAVLWVDSDSSAALLQTPDLVNTTDERQIQQIMSKGPPYIMFVDNDKSWATRGVRHSMCGLQNYAQMAAISNGHFGDKATTVMTTRGPSGFPKQQFHFNGLNSSSVYWGILAQMDAPNLKRQQFTNRPGGGGQVFQAVQFETKTGDNCKIITDLTFCNETMYAVPANDNNRDLASLASFYDDYARDMYANFEKNLAQVACDASSEQSYSLVRNCTTCARSYKKWLCSVTIPRCEDFSSDNNSTLIRNVAQPFPNGTFLPESERILYGNSTHNQSRIARIDEVIAPGPYREVLPCEDLCYDLVRDCPASLQFACPQRDQPQFASSYQRRGPGLTCNYPGAAQNQSDAASLVTSLALLGVLLSMSSILVSL</sequence>